<dbReference type="Proteomes" id="UP000663583">
    <property type="component" value="Chromosome"/>
</dbReference>
<dbReference type="InterPro" id="IPR021130">
    <property type="entry name" value="PRib-ATP_PPHydrolase-like"/>
</dbReference>
<reference evidence="1" key="2">
    <citation type="submission" date="2020-02" db="EMBL/GenBank/DDBJ databases">
        <authorList>
            <person name="Matsumoto Y."/>
            <person name="Kinjo T."/>
            <person name="Motooka D."/>
            <person name="Nabeya D."/>
            <person name="Jung N."/>
            <person name="Uechi K."/>
            <person name="Horii T."/>
            <person name="Iida T."/>
            <person name="Fujita J."/>
            <person name="Nakamura S."/>
        </authorList>
    </citation>
    <scope>NUCLEOTIDE SEQUENCE</scope>
    <source>
        <strain evidence="1">JCM 13573</strain>
    </source>
</reference>
<dbReference type="CDD" id="cd11532">
    <property type="entry name" value="NTP-PPase_COG4997"/>
    <property type="match status" value="1"/>
</dbReference>
<evidence type="ECO:0000313" key="2">
    <source>
        <dbReference type="EMBL" id="QPI39263.1"/>
    </source>
</evidence>
<dbReference type="EMBL" id="CP065047">
    <property type="protein sequence ID" value="QPI39263.1"/>
    <property type="molecule type" value="Genomic_DNA"/>
</dbReference>
<evidence type="ECO:0000313" key="3">
    <source>
        <dbReference type="Proteomes" id="UP000465306"/>
    </source>
</evidence>
<name>A0AAX1JFY7_9MYCO</name>
<dbReference type="KEGG" id="mku:I2456_07255"/>
<organism evidence="2 4">
    <name type="scientific">Mycobacterium kubicae</name>
    <dbReference type="NCBI Taxonomy" id="120959"/>
    <lineage>
        <taxon>Bacteria</taxon>
        <taxon>Bacillati</taxon>
        <taxon>Actinomycetota</taxon>
        <taxon>Actinomycetes</taxon>
        <taxon>Mycobacteriales</taxon>
        <taxon>Mycobacteriaceae</taxon>
        <taxon>Mycobacterium</taxon>
        <taxon>Mycobacterium simiae complex</taxon>
    </lineage>
</organism>
<dbReference type="Proteomes" id="UP000465306">
    <property type="component" value="Unassembled WGS sequence"/>
</dbReference>
<dbReference type="EMBL" id="BLKU01000003">
    <property type="protein sequence ID" value="GFG63818.1"/>
    <property type="molecule type" value="Genomic_DNA"/>
</dbReference>
<gene>
    <name evidence="2" type="ORF">I2456_07255</name>
    <name evidence="1" type="ORF">MKUB_13080</name>
</gene>
<reference evidence="1 3" key="1">
    <citation type="journal article" date="2019" name="Emerg. Microbes Infect.">
        <title>Comprehensive subspecies identification of 175 nontuberculous mycobacteria species based on 7547 genomic profiles.</title>
        <authorList>
            <person name="Matsumoto Y."/>
            <person name="Kinjo T."/>
            <person name="Motooka D."/>
            <person name="Nabeya D."/>
            <person name="Jung N."/>
            <person name="Uechi K."/>
            <person name="Horii T."/>
            <person name="Iida T."/>
            <person name="Fujita J."/>
            <person name="Nakamura S."/>
        </authorList>
    </citation>
    <scope>NUCLEOTIDE SEQUENCE [LARGE SCALE GENOMIC DNA]</scope>
    <source>
        <strain evidence="1 3">JCM 13573</strain>
    </source>
</reference>
<dbReference type="Pfam" id="PF01503">
    <property type="entry name" value="PRA-PH"/>
    <property type="match status" value="1"/>
</dbReference>
<reference evidence="2" key="3">
    <citation type="submission" date="2020-11" db="EMBL/GenBank/DDBJ databases">
        <title>Intraspecies plasmid and genomic variation of Mycobacterium kubicae revealed by the complete genome sequences of two clinical isolates.</title>
        <authorList>
            <person name="Hendrix J.R."/>
            <person name="Epperson L.E."/>
            <person name="Honda J.R."/>
            <person name="Strong M."/>
        </authorList>
    </citation>
    <scope>NUCLEOTIDE SEQUENCE</scope>
    <source>
        <strain evidence="2">JCM 13573</strain>
    </source>
</reference>
<proteinExistence type="predicted"/>
<dbReference type="SUPFAM" id="SSF101386">
    <property type="entry name" value="all-alpha NTP pyrophosphatases"/>
    <property type="match status" value="1"/>
</dbReference>
<dbReference type="AlphaFoldDB" id="A0AAX1JFY7"/>
<accession>A0AAX1JFY7</accession>
<sequence>MGKLVRDKVPDLIRESGRSSRVSSLSAPAYRRALIDKLREEVDELAAAQTTESLLEEAADVLEVLTAIALEHGAALATIVQIARVKRDERGGFDLRLWLDDVDPQP</sequence>
<protein>
    <submittedName>
        <fullName evidence="2">Nucleoside triphosphate pyrophosphohydrolase</fullName>
    </submittedName>
    <submittedName>
        <fullName evidence="1">Phosphoribosyl-ATP pyrophosphohydrolase</fullName>
    </submittedName>
</protein>
<dbReference type="InterPro" id="IPR038735">
    <property type="entry name" value="MSMEG_1276-like_NTP-PPase_dom"/>
</dbReference>
<keyword evidence="3" id="KW-1185">Reference proteome</keyword>
<evidence type="ECO:0000313" key="1">
    <source>
        <dbReference type="EMBL" id="GFG63818.1"/>
    </source>
</evidence>
<evidence type="ECO:0000313" key="4">
    <source>
        <dbReference type="Proteomes" id="UP000663583"/>
    </source>
</evidence>